<feature type="region of interest" description="Disordered" evidence="1">
    <location>
        <begin position="206"/>
        <end position="227"/>
    </location>
</feature>
<dbReference type="STRING" id="1715989.NITINOP_2632"/>
<dbReference type="RefSeq" id="WP_062486224.1">
    <property type="nucleotide sequence ID" value="NZ_LN885086.1"/>
</dbReference>
<organism evidence="2 3">
    <name type="scientific">Candidatus Nitrospira inopinata</name>
    <dbReference type="NCBI Taxonomy" id="1715989"/>
    <lineage>
        <taxon>Bacteria</taxon>
        <taxon>Pseudomonadati</taxon>
        <taxon>Nitrospirota</taxon>
        <taxon>Nitrospiria</taxon>
        <taxon>Nitrospirales</taxon>
        <taxon>Nitrospiraceae</taxon>
        <taxon>Nitrospira</taxon>
    </lineage>
</organism>
<evidence type="ECO:0000256" key="1">
    <source>
        <dbReference type="SAM" id="MobiDB-lite"/>
    </source>
</evidence>
<evidence type="ECO:0000313" key="2">
    <source>
        <dbReference type="EMBL" id="CUQ67604.1"/>
    </source>
</evidence>
<dbReference type="PANTHER" id="PTHR37530:SF1">
    <property type="entry name" value="OUTER MEMBRANE PROTEIN SLP"/>
    <property type="match status" value="1"/>
</dbReference>
<dbReference type="KEGG" id="nio:NITINOP_2632"/>
<evidence type="ECO:0000313" key="3">
    <source>
        <dbReference type="Proteomes" id="UP000066284"/>
    </source>
</evidence>
<dbReference type="InterPro" id="IPR004658">
    <property type="entry name" value="OMP_Slp"/>
</dbReference>
<name>A0A0S4KYZ2_9BACT</name>
<accession>A0A0S4KYZ2</accession>
<dbReference type="PANTHER" id="PTHR37530">
    <property type="entry name" value="OUTER MEMBRANE PROTEIN SLP"/>
    <property type="match status" value="1"/>
</dbReference>
<dbReference type="EMBL" id="LN885086">
    <property type="protein sequence ID" value="CUQ67604.1"/>
    <property type="molecule type" value="Genomic_DNA"/>
</dbReference>
<dbReference type="AlphaFoldDB" id="A0A0S4KYZ2"/>
<keyword evidence="2" id="KW-0449">Lipoprotein</keyword>
<keyword evidence="3" id="KW-1185">Reference proteome</keyword>
<reference evidence="3" key="1">
    <citation type="submission" date="2015-09" db="EMBL/GenBank/DDBJ databases">
        <authorList>
            <person name="Daims H."/>
        </authorList>
    </citation>
    <scope>NUCLEOTIDE SEQUENCE [LARGE SCALE GENOMIC DNA]</scope>
</reference>
<proteinExistence type="predicted"/>
<feature type="compositionally biased region" description="Pro residues" evidence="1">
    <location>
        <begin position="206"/>
        <end position="220"/>
    </location>
</feature>
<dbReference type="OrthoDB" id="9793125at2"/>
<gene>
    <name evidence="2" type="ORF">NITINOP_2632</name>
</gene>
<dbReference type="PROSITE" id="PS51257">
    <property type="entry name" value="PROKAR_LIPOPROTEIN"/>
    <property type="match status" value="1"/>
</dbReference>
<sequence length="227" mass="25389">MARPVPIVVLFGGLLILSACAESLHQVQRETGPLGIPLELQKEIDTGVTFADLRADTDSYLGRTVSLGGIVLAAKRTSQQTELEILQLPRKEGRISTKDRLRSEGRFIAVREEFLDPATVPPGTPVTIIGTVQGSITRRLDEAEYLYPVLAIKHLIDWNTVDMEEPDTAPAAFYGPYYYPPFGYWGVPYGYYPFWTRPYPFIVQPRPAPRPPPSPPPSGIPPRFKRR</sequence>
<dbReference type="GO" id="GO:0019867">
    <property type="term" value="C:outer membrane"/>
    <property type="evidence" value="ECO:0007669"/>
    <property type="project" value="InterPro"/>
</dbReference>
<dbReference type="Proteomes" id="UP000066284">
    <property type="component" value="Chromosome 1"/>
</dbReference>
<dbReference type="Pfam" id="PF03843">
    <property type="entry name" value="Slp"/>
    <property type="match status" value="1"/>
</dbReference>
<protein>
    <submittedName>
        <fullName evidence="2">Putative Outer membrane lipoprotein Slp (Modular protein)</fullName>
    </submittedName>
</protein>